<feature type="transmembrane region" description="Helical" evidence="1">
    <location>
        <begin position="121"/>
        <end position="140"/>
    </location>
</feature>
<gene>
    <name evidence="2" type="ORF">FBT96_07240</name>
</gene>
<feature type="transmembrane region" description="Helical" evidence="1">
    <location>
        <begin position="69"/>
        <end position="88"/>
    </location>
</feature>
<organism evidence="2 3">
    <name type="scientific">Rhodobacter capsulatus</name>
    <name type="common">Rhodopseudomonas capsulata</name>
    <dbReference type="NCBI Taxonomy" id="1061"/>
    <lineage>
        <taxon>Bacteria</taxon>
        <taxon>Pseudomonadati</taxon>
        <taxon>Pseudomonadota</taxon>
        <taxon>Alphaproteobacteria</taxon>
        <taxon>Rhodobacterales</taxon>
        <taxon>Rhodobacter group</taxon>
        <taxon>Rhodobacter</taxon>
    </lineage>
</organism>
<feature type="transmembrane region" description="Helical" evidence="1">
    <location>
        <begin position="44"/>
        <end position="62"/>
    </location>
</feature>
<comment type="caution">
    <text evidence="2">The sequence shown here is derived from an EMBL/GenBank/DDBJ whole genome shotgun (WGS) entry which is preliminary data.</text>
</comment>
<name>A0A4U1JSA4_RHOCA</name>
<evidence type="ECO:0000313" key="2">
    <source>
        <dbReference type="EMBL" id="TKD21943.1"/>
    </source>
</evidence>
<keyword evidence="1" id="KW-1133">Transmembrane helix</keyword>
<evidence type="ECO:0000313" key="3">
    <source>
        <dbReference type="Proteomes" id="UP000310597"/>
    </source>
</evidence>
<accession>A0A4U1JSA4</accession>
<sequence>MLLVAKILLTLASLGYSAIPFLFDSNKTHWFNASWTGHARFHCVWQVMSYVYIGALALYLIWTADTTGPLWIAAIMAGCAYGGFWTSVVMRPIYDGWLVDHVNPVPPFHWNLAGLKFETDANVTLFTAAVVILAAGMAVLSTI</sequence>
<keyword evidence="1" id="KW-0472">Membrane</keyword>
<proteinExistence type="predicted"/>
<dbReference type="EMBL" id="SWJZ01000022">
    <property type="protein sequence ID" value="TKD21943.1"/>
    <property type="molecule type" value="Genomic_DNA"/>
</dbReference>
<reference evidence="2 3" key="1">
    <citation type="submission" date="2019-04" db="EMBL/GenBank/DDBJ databases">
        <title>Draft Whole-Genome sequence of the purple photosynthetic bacterium Rhodobacter capsulatus SP108 with an indigenous class A beta-lactamase.</title>
        <authorList>
            <person name="Robertson S."/>
            <person name="Meyer T.E."/>
            <person name="Kyndt J.A."/>
        </authorList>
    </citation>
    <scope>NUCLEOTIDE SEQUENCE [LARGE SCALE GENOMIC DNA]</scope>
    <source>
        <strain evidence="2 3">SP108</strain>
    </source>
</reference>
<dbReference type="OrthoDB" id="122427at2"/>
<keyword evidence="1" id="KW-0812">Transmembrane</keyword>
<evidence type="ECO:0000256" key="1">
    <source>
        <dbReference type="SAM" id="Phobius"/>
    </source>
</evidence>
<dbReference type="RefSeq" id="WP_136905641.1">
    <property type="nucleotide sequence ID" value="NZ_SWJZ01000022.1"/>
</dbReference>
<dbReference type="AlphaFoldDB" id="A0A4U1JSA4"/>
<dbReference type="Proteomes" id="UP000310597">
    <property type="component" value="Unassembled WGS sequence"/>
</dbReference>
<protein>
    <submittedName>
        <fullName evidence="2">Uncharacterized protein</fullName>
    </submittedName>
</protein>